<dbReference type="EC" id="1.14.-.-" evidence="1"/>
<protein>
    <submittedName>
        <fullName evidence="1">Cytochrome P450 6HE1v1</fullName>
        <ecNumber evidence="1">1.14.-.-</ecNumber>
    </submittedName>
</protein>
<reference evidence="1" key="2">
    <citation type="journal article" date="2017" name="J. Med. Entomol.">
        <title>Transcriptome Analysis of the Triatoma infestans (Hemiptera: Reduviidae) Integument.</title>
        <authorList>
            <person name="Calderon-Fernandez G.M."/>
            <person name="Moriconi D.E."/>
            <person name="Dulbecco A.B."/>
            <person name="Juarez M.P."/>
        </authorList>
    </citation>
    <scope>NUCLEOTIDE SEQUENCE</scope>
    <source>
        <strain evidence="1">Int1</strain>
        <tissue evidence="1">Integument</tissue>
    </source>
</reference>
<accession>A0A170XC06</accession>
<reference evidence="1" key="1">
    <citation type="submission" date="2016-04" db="EMBL/GenBank/DDBJ databases">
        <authorList>
            <person name="Calderon-Fernandez G.M.Sr."/>
        </authorList>
    </citation>
    <scope>NUCLEOTIDE SEQUENCE</scope>
    <source>
        <strain evidence="1">Int1</strain>
        <tissue evidence="1">Integument</tissue>
    </source>
</reference>
<sequence>MYSKNIIIILSDYSFAGLFSFRTPILMLRDPALVEAVLVKDFTSFYDRGTGADTDLDPLASHLSQSVRNKMEKT</sequence>
<keyword evidence="1" id="KW-0560">Oxidoreductase</keyword>
<dbReference type="AlphaFoldDB" id="A0A170XC06"/>
<proteinExistence type="predicted"/>
<name>A0A170XC06_TRIIF</name>
<evidence type="ECO:0000313" key="1">
    <source>
        <dbReference type="EMBL" id="JAR98711.1"/>
    </source>
</evidence>
<dbReference type="GO" id="GO:0016491">
    <property type="term" value="F:oxidoreductase activity"/>
    <property type="evidence" value="ECO:0007669"/>
    <property type="project" value="UniProtKB-KW"/>
</dbReference>
<dbReference type="EMBL" id="GEMB01004571">
    <property type="protein sequence ID" value="JAR98711.1"/>
    <property type="molecule type" value="Transcribed_RNA"/>
</dbReference>
<organism evidence="1">
    <name type="scientific">Triatoma infestans</name>
    <name type="common">Assassin bug</name>
    <dbReference type="NCBI Taxonomy" id="30076"/>
    <lineage>
        <taxon>Eukaryota</taxon>
        <taxon>Metazoa</taxon>
        <taxon>Ecdysozoa</taxon>
        <taxon>Arthropoda</taxon>
        <taxon>Hexapoda</taxon>
        <taxon>Insecta</taxon>
        <taxon>Pterygota</taxon>
        <taxon>Neoptera</taxon>
        <taxon>Paraneoptera</taxon>
        <taxon>Hemiptera</taxon>
        <taxon>Heteroptera</taxon>
        <taxon>Panheteroptera</taxon>
        <taxon>Cimicomorpha</taxon>
        <taxon>Reduviidae</taxon>
        <taxon>Triatominae</taxon>
        <taxon>Triatoma</taxon>
    </lineage>
</organism>